<keyword evidence="1" id="KW-0862">Zinc</keyword>
<sequence length="370" mass="39329">MELQGSVELRQQDGGSGTAVESEEVVSVGGTQCPIPDSGWPFATLYKLKRHRQSHDKRRPFPCEAPGCGCDSSHHRAHVREQEQFICSFPGCKKQYDKACRLKIHLRSHTDLLTQLVATSSLTPSSELASLGQNELSNLDISSLFTNMSSNPPGGISTDLTLVNSRILTIDVSSVGSTLGGNLSANNSLAQTVDPLVLVSNNETPHGLESSLLLGAAASILQQGTLHLGDVQTVNAEALGSLASLSMRGTNQDIQELTSSNSLTIDSSSLAPSGSLGTSSTLPELLTPTKIERNLIPNSKVVGQQEGSKVVTQFVFSNPNGNYSAQKEMDYSSVPGGSSLERLLHKGRTKVLSRVHHPPLPPAGLETMVD</sequence>
<dbReference type="Proteomes" id="UP000812440">
    <property type="component" value="Unassembled WGS sequence"/>
</dbReference>
<dbReference type="InterPro" id="IPR013087">
    <property type="entry name" value="Znf_C2H2_type"/>
</dbReference>
<accession>A0A8T2IFV2</accession>
<dbReference type="SUPFAM" id="SSF57667">
    <property type="entry name" value="beta-beta-alpha zinc fingers"/>
    <property type="match status" value="1"/>
</dbReference>
<proteinExistence type="predicted"/>
<keyword evidence="4" id="KW-1185">Reference proteome</keyword>
<dbReference type="InterPro" id="IPR051061">
    <property type="entry name" value="Zinc_finger_trans_reg"/>
</dbReference>
<evidence type="ECO:0000313" key="4">
    <source>
        <dbReference type="Proteomes" id="UP000812440"/>
    </source>
</evidence>
<dbReference type="PROSITE" id="PS00028">
    <property type="entry name" value="ZINC_FINGER_C2H2_1"/>
    <property type="match status" value="1"/>
</dbReference>
<dbReference type="GO" id="GO:0008270">
    <property type="term" value="F:zinc ion binding"/>
    <property type="evidence" value="ECO:0007669"/>
    <property type="project" value="UniProtKB-KW"/>
</dbReference>
<dbReference type="GO" id="GO:0006357">
    <property type="term" value="P:regulation of transcription by RNA polymerase II"/>
    <property type="evidence" value="ECO:0007669"/>
    <property type="project" value="TreeGrafter"/>
</dbReference>
<evidence type="ECO:0000259" key="2">
    <source>
        <dbReference type="PROSITE" id="PS50157"/>
    </source>
</evidence>
<dbReference type="GO" id="GO:0005634">
    <property type="term" value="C:nucleus"/>
    <property type="evidence" value="ECO:0007669"/>
    <property type="project" value="TreeGrafter"/>
</dbReference>
<dbReference type="AlphaFoldDB" id="A0A8T2IFV2"/>
<name>A0A8T2IFV2_9PIPI</name>
<dbReference type="OrthoDB" id="6277246at2759"/>
<organism evidence="3 4">
    <name type="scientific">Hymenochirus boettgeri</name>
    <name type="common">Congo dwarf clawed frog</name>
    <dbReference type="NCBI Taxonomy" id="247094"/>
    <lineage>
        <taxon>Eukaryota</taxon>
        <taxon>Metazoa</taxon>
        <taxon>Chordata</taxon>
        <taxon>Craniata</taxon>
        <taxon>Vertebrata</taxon>
        <taxon>Euteleostomi</taxon>
        <taxon>Amphibia</taxon>
        <taxon>Batrachia</taxon>
        <taxon>Anura</taxon>
        <taxon>Pipoidea</taxon>
        <taxon>Pipidae</taxon>
        <taxon>Pipinae</taxon>
        <taxon>Hymenochirus</taxon>
    </lineage>
</organism>
<evidence type="ECO:0000313" key="3">
    <source>
        <dbReference type="EMBL" id="KAG8429950.1"/>
    </source>
</evidence>
<dbReference type="Gene3D" id="3.30.160.60">
    <property type="entry name" value="Classic Zinc Finger"/>
    <property type="match status" value="1"/>
</dbReference>
<keyword evidence="1" id="KW-0863">Zinc-finger</keyword>
<dbReference type="EMBL" id="JAACNH010001961">
    <property type="protein sequence ID" value="KAG8429950.1"/>
    <property type="molecule type" value="Genomic_DNA"/>
</dbReference>
<dbReference type="PANTHER" id="PTHR46179">
    <property type="entry name" value="ZINC FINGER PROTEIN"/>
    <property type="match status" value="1"/>
</dbReference>
<dbReference type="InterPro" id="IPR036236">
    <property type="entry name" value="Znf_C2H2_sf"/>
</dbReference>
<dbReference type="GO" id="GO:0003712">
    <property type="term" value="F:transcription coregulator activity"/>
    <property type="evidence" value="ECO:0007669"/>
    <property type="project" value="TreeGrafter"/>
</dbReference>
<dbReference type="SMART" id="SM00355">
    <property type="entry name" value="ZnF_C2H2"/>
    <property type="match status" value="2"/>
</dbReference>
<dbReference type="PANTHER" id="PTHR46179:SF5">
    <property type="entry name" value="ZINC FINGER PROTEIN ZXDC"/>
    <property type="match status" value="1"/>
</dbReference>
<comment type="caution">
    <text evidence="3">The sequence shown here is derived from an EMBL/GenBank/DDBJ whole genome shotgun (WGS) entry which is preliminary data.</text>
</comment>
<reference evidence="3" key="1">
    <citation type="thesis" date="2020" institute="ProQuest LLC" country="789 East Eisenhower Parkway, Ann Arbor, MI, USA">
        <title>Comparative Genomics and Chromosome Evolution.</title>
        <authorList>
            <person name="Mudd A.B."/>
        </authorList>
    </citation>
    <scope>NUCLEOTIDE SEQUENCE</scope>
    <source>
        <strain evidence="3">Female2</strain>
        <tissue evidence="3">Blood</tissue>
    </source>
</reference>
<protein>
    <recommendedName>
        <fullName evidence="2">C2H2-type domain-containing protein</fullName>
    </recommendedName>
</protein>
<feature type="domain" description="C2H2-type" evidence="2">
    <location>
        <begin position="85"/>
        <end position="110"/>
    </location>
</feature>
<evidence type="ECO:0000256" key="1">
    <source>
        <dbReference type="PROSITE-ProRule" id="PRU00042"/>
    </source>
</evidence>
<dbReference type="PROSITE" id="PS50157">
    <property type="entry name" value="ZINC_FINGER_C2H2_2"/>
    <property type="match status" value="1"/>
</dbReference>
<keyword evidence="1" id="KW-0479">Metal-binding</keyword>
<gene>
    <name evidence="3" type="ORF">GDO86_018779</name>
</gene>